<name>A0A9N8F2H8_9STRA</name>
<dbReference type="EMBL" id="CAICTM010001115">
    <property type="protein sequence ID" value="CAB9520583.1"/>
    <property type="molecule type" value="Genomic_DNA"/>
</dbReference>
<reference evidence="2" key="1">
    <citation type="submission" date="2020-06" db="EMBL/GenBank/DDBJ databases">
        <authorList>
            <consortium name="Plant Systems Biology data submission"/>
        </authorList>
    </citation>
    <scope>NUCLEOTIDE SEQUENCE</scope>
    <source>
        <strain evidence="2">D6</strain>
    </source>
</reference>
<keyword evidence="3" id="KW-1185">Reference proteome</keyword>
<protein>
    <submittedName>
        <fullName evidence="2">Uncharacterized protein</fullName>
    </submittedName>
</protein>
<sequence length="91" mass="10153">MEEDPNAFGKEWQVQSTEPMLFHNINGAQHPETCEMPDEDERAATKKRRLGASAVTREDAEIACARVGEESYERCIFDVLATNDVGFAGAY</sequence>
<dbReference type="AlphaFoldDB" id="A0A9N8F2H8"/>
<gene>
    <name evidence="1" type="ORF">SEMRO_1117_G242970.1</name>
    <name evidence="2" type="ORF">SEMRO_3593_G349440.1</name>
</gene>
<evidence type="ECO:0000313" key="2">
    <source>
        <dbReference type="EMBL" id="CAB9531482.1"/>
    </source>
</evidence>
<evidence type="ECO:0000313" key="3">
    <source>
        <dbReference type="Proteomes" id="UP001153069"/>
    </source>
</evidence>
<dbReference type="EMBL" id="CAICTM010003591">
    <property type="protein sequence ID" value="CAB9531482.1"/>
    <property type="molecule type" value="Genomic_DNA"/>
</dbReference>
<organism evidence="2 3">
    <name type="scientific">Seminavis robusta</name>
    <dbReference type="NCBI Taxonomy" id="568900"/>
    <lineage>
        <taxon>Eukaryota</taxon>
        <taxon>Sar</taxon>
        <taxon>Stramenopiles</taxon>
        <taxon>Ochrophyta</taxon>
        <taxon>Bacillariophyta</taxon>
        <taxon>Bacillariophyceae</taxon>
        <taxon>Bacillariophycidae</taxon>
        <taxon>Naviculales</taxon>
        <taxon>Naviculaceae</taxon>
        <taxon>Seminavis</taxon>
    </lineage>
</organism>
<dbReference type="Proteomes" id="UP001153069">
    <property type="component" value="Unassembled WGS sequence"/>
</dbReference>
<accession>A0A9N8F2H8</accession>
<comment type="caution">
    <text evidence="2">The sequence shown here is derived from an EMBL/GenBank/DDBJ whole genome shotgun (WGS) entry which is preliminary data.</text>
</comment>
<proteinExistence type="predicted"/>
<evidence type="ECO:0000313" key="1">
    <source>
        <dbReference type="EMBL" id="CAB9520583.1"/>
    </source>
</evidence>